<comment type="caution">
    <text evidence="3">The sequence shown here is derived from an EMBL/GenBank/DDBJ whole genome shotgun (WGS) entry which is preliminary data.</text>
</comment>
<evidence type="ECO:0000313" key="4">
    <source>
        <dbReference type="Proteomes" id="UP000230557"/>
    </source>
</evidence>
<dbReference type="Gene3D" id="1.10.3730.20">
    <property type="match status" value="1"/>
</dbReference>
<gene>
    <name evidence="3" type="ORF">COT91_03625</name>
</gene>
<dbReference type="EMBL" id="PFAJ01000049">
    <property type="protein sequence ID" value="PIR96986.1"/>
    <property type="molecule type" value="Genomic_DNA"/>
</dbReference>
<reference evidence="4" key="1">
    <citation type="submission" date="2017-09" db="EMBL/GenBank/DDBJ databases">
        <title>Depth-based differentiation of microbial function through sediment-hosted aquifers and enrichment of novel symbionts in the deep terrestrial subsurface.</title>
        <authorList>
            <person name="Probst A.J."/>
            <person name="Ladd B."/>
            <person name="Jarett J.K."/>
            <person name="Geller-Mcgrath D.E."/>
            <person name="Sieber C.M.K."/>
            <person name="Emerson J.B."/>
            <person name="Anantharaman K."/>
            <person name="Thomas B.C."/>
            <person name="Malmstrom R."/>
            <person name="Stieglmeier M."/>
            <person name="Klingl A."/>
            <person name="Woyke T."/>
            <person name="Ryan C.M."/>
            <person name="Banfield J.F."/>
        </authorList>
    </citation>
    <scope>NUCLEOTIDE SEQUENCE [LARGE SCALE GENOMIC DNA]</scope>
</reference>
<dbReference type="SUPFAM" id="SSF103481">
    <property type="entry name" value="Multidrug resistance efflux transporter EmrE"/>
    <property type="match status" value="1"/>
</dbReference>
<sequence>MSWWIFALIAAAFLALADILGKKYLNKIHALEFTTELSFYGFVLSLFFIPWVQWQMPIETFWLIALNGFVWTLAFLFFNKALRNGDASEVIPLAKLKVISTLIFAVIILSDIPQPINFVGLFLIFIGAYLIELKPGLNILNPLRAFQHSKHLLMLLVSVTLYGVTSVLTKIILQDVSVVTTIFFLNTFLLLGYIVLDTLFHKENITKLRFNLKDHGWGVFWTALAFFIARFNIKMALLLGSVVLANAVFGLNALIVVLVGGTLLREKGLHRRLFASGLLIIGAVLTIL</sequence>
<proteinExistence type="predicted"/>
<dbReference type="AlphaFoldDB" id="A0A2H0VD21"/>
<protein>
    <recommendedName>
        <fullName evidence="2">EamA domain-containing protein</fullName>
    </recommendedName>
</protein>
<feature type="transmembrane region" description="Helical" evidence="1">
    <location>
        <begin position="243"/>
        <end position="264"/>
    </location>
</feature>
<feature type="transmembrane region" description="Helical" evidence="1">
    <location>
        <begin position="271"/>
        <end position="287"/>
    </location>
</feature>
<evidence type="ECO:0000256" key="1">
    <source>
        <dbReference type="SAM" id="Phobius"/>
    </source>
</evidence>
<feature type="transmembrane region" description="Helical" evidence="1">
    <location>
        <begin position="178"/>
        <end position="196"/>
    </location>
</feature>
<feature type="transmembrane region" description="Helical" evidence="1">
    <location>
        <begin position="217"/>
        <end position="237"/>
    </location>
</feature>
<keyword evidence="1" id="KW-0812">Transmembrane</keyword>
<evidence type="ECO:0000259" key="2">
    <source>
        <dbReference type="Pfam" id="PF00892"/>
    </source>
</evidence>
<feature type="transmembrane region" description="Helical" evidence="1">
    <location>
        <begin position="152"/>
        <end position="172"/>
    </location>
</feature>
<feature type="transmembrane region" description="Helical" evidence="1">
    <location>
        <begin position="61"/>
        <end position="78"/>
    </location>
</feature>
<dbReference type="InterPro" id="IPR037185">
    <property type="entry name" value="EmrE-like"/>
</dbReference>
<keyword evidence="1" id="KW-0472">Membrane</keyword>
<organism evidence="3 4">
    <name type="scientific">Candidatus Doudnabacteria bacterium CG10_big_fil_rev_8_21_14_0_10_41_10</name>
    <dbReference type="NCBI Taxonomy" id="1974551"/>
    <lineage>
        <taxon>Bacteria</taxon>
        <taxon>Candidatus Doudnaibacteriota</taxon>
    </lineage>
</organism>
<dbReference type="InterPro" id="IPR000620">
    <property type="entry name" value="EamA_dom"/>
</dbReference>
<evidence type="ECO:0000313" key="3">
    <source>
        <dbReference type="EMBL" id="PIR96986.1"/>
    </source>
</evidence>
<feature type="domain" description="EamA" evidence="2">
    <location>
        <begin position="2"/>
        <end position="131"/>
    </location>
</feature>
<feature type="transmembrane region" description="Helical" evidence="1">
    <location>
        <begin position="37"/>
        <end position="54"/>
    </location>
</feature>
<keyword evidence="1" id="KW-1133">Transmembrane helix</keyword>
<dbReference type="GO" id="GO:0016020">
    <property type="term" value="C:membrane"/>
    <property type="evidence" value="ECO:0007669"/>
    <property type="project" value="InterPro"/>
</dbReference>
<dbReference type="Pfam" id="PF00892">
    <property type="entry name" value="EamA"/>
    <property type="match status" value="1"/>
</dbReference>
<accession>A0A2H0VD21</accession>
<name>A0A2H0VD21_9BACT</name>
<feature type="transmembrane region" description="Helical" evidence="1">
    <location>
        <begin position="98"/>
        <end position="131"/>
    </location>
</feature>
<dbReference type="Proteomes" id="UP000230557">
    <property type="component" value="Unassembled WGS sequence"/>
</dbReference>